<name>A0AAE8SV64_9PEZI</name>
<keyword evidence="2 6" id="KW-0812">Transmembrane</keyword>
<feature type="compositionally biased region" description="Acidic residues" evidence="5">
    <location>
        <begin position="240"/>
        <end position="254"/>
    </location>
</feature>
<gene>
    <name evidence="7" type="ORF">DNG_05044</name>
</gene>
<evidence type="ECO:0000313" key="7">
    <source>
        <dbReference type="EMBL" id="SPO02371.1"/>
    </source>
</evidence>
<feature type="transmembrane region" description="Helical" evidence="6">
    <location>
        <begin position="89"/>
        <end position="110"/>
    </location>
</feature>
<evidence type="ECO:0000313" key="8">
    <source>
        <dbReference type="Proteomes" id="UP001187682"/>
    </source>
</evidence>
<dbReference type="PANTHER" id="PTHR11040">
    <property type="entry name" value="ZINC/IRON TRANSPORTER"/>
    <property type="match status" value="1"/>
</dbReference>
<comment type="caution">
    <text evidence="7">The sequence shown here is derived from an EMBL/GenBank/DDBJ whole genome shotgun (WGS) entry which is preliminary data.</text>
</comment>
<feature type="region of interest" description="Disordered" evidence="5">
    <location>
        <begin position="211"/>
        <end position="269"/>
    </location>
</feature>
<keyword evidence="8" id="KW-1185">Reference proteome</keyword>
<evidence type="ECO:0000256" key="1">
    <source>
        <dbReference type="ARBA" id="ARBA00004141"/>
    </source>
</evidence>
<dbReference type="InterPro" id="IPR003689">
    <property type="entry name" value="ZIP"/>
</dbReference>
<evidence type="ECO:0000256" key="5">
    <source>
        <dbReference type="SAM" id="MobiDB-lite"/>
    </source>
</evidence>
<evidence type="ECO:0000256" key="4">
    <source>
        <dbReference type="ARBA" id="ARBA00023136"/>
    </source>
</evidence>
<feature type="transmembrane region" description="Helical" evidence="6">
    <location>
        <begin position="357"/>
        <end position="377"/>
    </location>
</feature>
<feature type="transmembrane region" description="Helical" evidence="6">
    <location>
        <begin position="292"/>
        <end position="316"/>
    </location>
</feature>
<comment type="subcellular location">
    <subcellularLocation>
        <location evidence="1">Membrane</location>
        <topology evidence="1">Multi-pass membrane protein</topology>
    </subcellularLocation>
</comment>
<feature type="transmembrane region" description="Helical" evidence="6">
    <location>
        <begin position="433"/>
        <end position="450"/>
    </location>
</feature>
<proteinExistence type="predicted"/>
<feature type="transmembrane region" description="Helical" evidence="6">
    <location>
        <begin position="322"/>
        <end position="345"/>
    </location>
</feature>
<dbReference type="AlphaFoldDB" id="A0AAE8SV64"/>
<keyword evidence="3 6" id="KW-1133">Transmembrane helix</keyword>
<feature type="region of interest" description="Disordered" evidence="5">
    <location>
        <begin position="159"/>
        <end position="190"/>
    </location>
</feature>
<keyword evidence="4 6" id="KW-0472">Membrane</keyword>
<accession>A0AAE8SV64</accession>
<organism evidence="7 8">
    <name type="scientific">Cephalotrichum gorgonifer</name>
    <dbReference type="NCBI Taxonomy" id="2041049"/>
    <lineage>
        <taxon>Eukaryota</taxon>
        <taxon>Fungi</taxon>
        <taxon>Dikarya</taxon>
        <taxon>Ascomycota</taxon>
        <taxon>Pezizomycotina</taxon>
        <taxon>Sordariomycetes</taxon>
        <taxon>Hypocreomycetidae</taxon>
        <taxon>Microascales</taxon>
        <taxon>Microascaceae</taxon>
        <taxon>Cephalotrichum</taxon>
    </lineage>
</organism>
<feature type="transmembrane region" description="Helical" evidence="6">
    <location>
        <begin position="130"/>
        <end position="148"/>
    </location>
</feature>
<evidence type="ECO:0000256" key="6">
    <source>
        <dbReference type="SAM" id="Phobius"/>
    </source>
</evidence>
<dbReference type="PANTHER" id="PTHR11040:SF60">
    <property type="entry name" value="FAMILY ZINC TRANSPORTER, PUTATIVE (AFU_ORTHOLOGUE AFUA_8G04010)-RELATED"/>
    <property type="match status" value="1"/>
</dbReference>
<dbReference type="GO" id="GO:0005385">
    <property type="term" value="F:zinc ion transmembrane transporter activity"/>
    <property type="evidence" value="ECO:0007669"/>
    <property type="project" value="TreeGrafter"/>
</dbReference>
<evidence type="ECO:0000256" key="3">
    <source>
        <dbReference type="ARBA" id="ARBA00022989"/>
    </source>
</evidence>
<dbReference type="GO" id="GO:0005886">
    <property type="term" value="C:plasma membrane"/>
    <property type="evidence" value="ECO:0007669"/>
    <property type="project" value="TreeGrafter"/>
</dbReference>
<dbReference type="Pfam" id="PF02535">
    <property type="entry name" value="Zip"/>
    <property type="match status" value="1"/>
</dbReference>
<sequence length="451" mass="47746">MESSSLAIPREIWSSLSTADILAELSKRQHGGNTDDAPKPQCGSTANAGSYNTALHVGALFLILILSTFTCGLPLITNTSTQTRGRKKFLFYCQHVGTGVLLATAFLHLLPMAFMSLTNPCLPDFFSKRYTPMAGLIAMVAALSVVALESYLTSRGAGHAHAHGGDWDDDEEEKTLVAGPSSASLPLASRRRQHPAAISLDDMEATEGLVAGISPRPGLTPTAPANATTEDARNAPESNADSDSDSDMDLDMGELDPNPADSSHKPLNGRATAVPTILESHQPPTPEEQSRLFLQCLLLEAGILFHSIFIGMALSVESGPTFLVFLLAIAFHQSFEGLALGGRIAAIQLPKRSLRPWLMVLAFGMTTPLGQAIGLIIHTMYDPQSMGGLILVGSMNAISAGLLLFAGLVQLLAEDFLSDKSYKVLSGRKRVKAFASVVGGALLMAAVRAIG</sequence>
<protein>
    <submittedName>
        <fullName evidence="7">Related to low affininty zinc transporter</fullName>
    </submittedName>
</protein>
<feature type="transmembrane region" description="Helical" evidence="6">
    <location>
        <begin position="54"/>
        <end position="77"/>
    </location>
</feature>
<feature type="transmembrane region" description="Helical" evidence="6">
    <location>
        <begin position="389"/>
        <end position="412"/>
    </location>
</feature>
<dbReference type="Proteomes" id="UP001187682">
    <property type="component" value="Unassembled WGS sequence"/>
</dbReference>
<reference evidence="7" key="1">
    <citation type="submission" date="2018-03" db="EMBL/GenBank/DDBJ databases">
        <authorList>
            <person name="Guldener U."/>
        </authorList>
    </citation>
    <scope>NUCLEOTIDE SEQUENCE</scope>
</reference>
<dbReference type="EMBL" id="ONZQ02000006">
    <property type="protein sequence ID" value="SPO02371.1"/>
    <property type="molecule type" value="Genomic_DNA"/>
</dbReference>
<evidence type="ECO:0000256" key="2">
    <source>
        <dbReference type="ARBA" id="ARBA00022692"/>
    </source>
</evidence>